<protein>
    <submittedName>
        <fullName evidence="1">Uncharacterized protein</fullName>
    </submittedName>
</protein>
<comment type="caution">
    <text evidence="1">The sequence shown here is derived from an EMBL/GenBank/DDBJ whole genome shotgun (WGS) entry which is preliminary data.</text>
</comment>
<proteinExistence type="predicted"/>
<organism evidence="1 2">
    <name type="scientific">Penicillium steckii</name>
    <dbReference type="NCBI Taxonomy" id="303698"/>
    <lineage>
        <taxon>Eukaryota</taxon>
        <taxon>Fungi</taxon>
        <taxon>Dikarya</taxon>
        <taxon>Ascomycota</taxon>
        <taxon>Pezizomycotina</taxon>
        <taxon>Eurotiomycetes</taxon>
        <taxon>Eurotiomycetidae</taxon>
        <taxon>Eurotiales</taxon>
        <taxon>Aspergillaceae</taxon>
        <taxon>Penicillium</taxon>
    </lineage>
</organism>
<reference evidence="2" key="1">
    <citation type="journal article" date="2017" name="Nat. Microbiol.">
        <title>Global analysis of biosynthetic gene clusters reveals vast potential of secondary metabolite production in Penicillium species.</title>
        <authorList>
            <person name="Nielsen J.C."/>
            <person name="Grijseels S."/>
            <person name="Prigent S."/>
            <person name="Ji B."/>
            <person name="Dainat J."/>
            <person name="Nielsen K.F."/>
            <person name="Frisvad J.C."/>
            <person name="Workman M."/>
            <person name="Nielsen J."/>
        </authorList>
    </citation>
    <scope>NUCLEOTIDE SEQUENCE [LARGE SCALE GENOMIC DNA]</scope>
    <source>
        <strain evidence="2">IBT 24891</strain>
    </source>
</reference>
<evidence type="ECO:0000313" key="1">
    <source>
        <dbReference type="EMBL" id="OQE21846.1"/>
    </source>
</evidence>
<evidence type="ECO:0000313" key="2">
    <source>
        <dbReference type="Proteomes" id="UP000191285"/>
    </source>
</evidence>
<name>A0A1V6T6M8_9EURO</name>
<keyword evidence="2" id="KW-1185">Reference proteome</keyword>
<gene>
    <name evidence="1" type="ORF">PENSTE_c011G10197</name>
</gene>
<dbReference type="Proteomes" id="UP000191285">
    <property type="component" value="Unassembled WGS sequence"/>
</dbReference>
<accession>A0A1V6T6M8</accession>
<sequence length="91" mass="10273">MFNDGKYLKDHLAASGFERILCTADPPGPIANSEHTMGKNPIRDSQTWIIESAEEFLAQGTIEQNLVDYVRAIQRYSLALFVTFVFLTVCF</sequence>
<dbReference type="EMBL" id="MLKD01000011">
    <property type="protein sequence ID" value="OQE21846.1"/>
    <property type="molecule type" value="Genomic_DNA"/>
</dbReference>
<dbReference type="AlphaFoldDB" id="A0A1V6T6M8"/>